<dbReference type="CDD" id="cd02149">
    <property type="entry name" value="NfsB-like"/>
    <property type="match status" value="1"/>
</dbReference>
<dbReference type="OrthoDB" id="9809288at2"/>
<keyword evidence="6" id="KW-0560">Oxidoreductase</keyword>
<dbReference type="InterPro" id="IPR033878">
    <property type="entry name" value="NfsB-like"/>
</dbReference>
<evidence type="ECO:0000256" key="2">
    <source>
        <dbReference type="ARBA" id="ARBA00007118"/>
    </source>
</evidence>
<comment type="cofactor">
    <cofactor evidence="1">
        <name>FMN</name>
        <dbReference type="ChEBI" id="CHEBI:58210"/>
    </cofactor>
</comment>
<sequence>MNNIKALQWRYATKKFDDSKILPQEKIEVLKTAFNLTATSYGLQPIKMVLIHNKELQQKLMGFSFNQKQVSTASHLLIICIEKRIDKSFIEKYFKMVHHIRATPEEVLDPFKNFLVGDFENKSIEEIKAWATNQAYLALGNLMTVCAIEEIDSCPMEGFEPRKFDELLALDELNLESVLVLPVGYRAADDVFSEFKKVRREISDVIIDLSASSEDKDLTNT</sequence>
<evidence type="ECO:0000256" key="4">
    <source>
        <dbReference type="ARBA" id="ARBA00022643"/>
    </source>
</evidence>
<dbReference type="EMBL" id="CP042476">
    <property type="protein sequence ID" value="QED37478.1"/>
    <property type="molecule type" value="Genomic_DNA"/>
</dbReference>
<reference evidence="8 9" key="1">
    <citation type="submission" date="2019-08" db="EMBL/GenBank/DDBJ databases">
        <title>Antarcticibacterium arcticum sp. nov., a bacterium isolated from marine sediment of the Canadian Beaufort Sea.</title>
        <authorList>
            <person name="Lee Y.M."/>
            <person name="Baek K."/>
            <person name="Lee D.-H."/>
            <person name="Shin S.C."/>
            <person name="Jin Y.K."/>
            <person name="Park Y."/>
        </authorList>
    </citation>
    <scope>NUCLEOTIDE SEQUENCE [LARGE SCALE GENOMIC DNA]</scope>
    <source>
        <strain evidence="8 9">PAMC 28998</strain>
    </source>
</reference>
<dbReference type="GO" id="GO:0016491">
    <property type="term" value="F:oxidoreductase activity"/>
    <property type="evidence" value="ECO:0007669"/>
    <property type="project" value="UniProtKB-KW"/>
</dbReference>
<evidence type="ECO:0000256" key="6">
    <source>
        <dbReference type="ARBA" id="ARBA00023002"/>
    </source>
</evidence>
<dbReference type="PANTHER" id="PTHR43673">
    <property type="entry name" value="NAD(P)H NITROREDUCTASE YDGI-RELATED"/>
    <property type="match status" value="1"/>
</dbReference>
<dbReference type="AlphaFoldDB" id="A0A5B8YJZ1"/>
<accession>A0A5B8YJZ1</accession>
<evidence type="ECO:0000313" key="9">
    <source>
        <dbReference type="Proteomes" id="UP000321954"/>
    </source>
</evidence>
<proteinExistence type="inferred from homology"/>
<keyword evidence="5" id="KW-0521">NADP</keyword>
<keyword evidence="3" id="KW-0285">Flavoprotein</keyword>
<dbReference type="InterPro" id="IPR000415">
    <property type="entry name" value="Nitroreductase-like"/>
</dbReference>
<gene>
    <name evidence="8" type="ORF">FK178_06970</name>
</gene>
<dbReference type="PANTHER" id="PTHR43673:SF2">
    <property type="entry name" value="NITROREDUCTASE"/>
    <property type="match status" value="1"/>
</dbReference>
<evidence type="ECO:0000256" key="5">
    <source>
        <dbReference type="ARBA" id="ARBA00022857"/>
    </source>
</evidence>
<keyword evidence="9" id="KW-1185">Reference proteome</keyword>
<feature type="domain" description="Nitroreductase" evidence="7">
    <location>
        <begin position="8"/>
        <end position="185"/>
    </location>
</feature>
<organism evidence="8 9">
    <name type="scientific">Antarcticibacterium arcticum</name>
    <dbReference type="NCBI Taxonomy" id="2585771"/>
    <lineage>
        <taxon>Bacteria</taxon>
        <taxon>Pseudomonadati</taxon>
        <taxon>Bacteroidota</taxon>
        <taxon>Flavobacteriia</taxon>
        <taxon>Flavobacteriales</taxon>
        <taxon>Flavobacteriaceae</taxon>
        <taxon>Antarcticibacterium</taxon>
    </lineage>
</organism>
<dbReference type="Gene3D" id="3.40.109.10">
    <property type="entry name" value="NADH Oxidase"/>
    <property type="match status" value="1"/>
</dbReference>
<evidence type="ECO:0000256" key="1">
    <source>
        <dbReference type="ARBA" id="ARBA00001917"/>
    </source>
</evidence>
<evidence type="ECO:0000259" key="7">
    <source>
        <dbReference type="Pfam" id="PF00881"/>
    </source>
</evidence>
<protein>
    <submittedName>
        <fullName evidence="8">NAD(P)H-dependent oxidoreductase</fullName>
    </submittedName>
</protein>
<dbReference type="InterPro" id="IPR029479">
    <property type="entry name" value="Nitroreductase"/>
</dbReference>
<dbReference type="KEGG" id="anp:FK178_06970"/>
<dbReference type="SUPFAM" id="SSF55469">
    <property type="entry name" value="FMN-dependent nitroreductase-like"/>
    <property type="match status" value="1"/>
</dbReference>
<keyword evidence="4" id="KW-0288">FMN</keyword>
<evidence type="ECO:0000313" key="8">
    <source>
        <dbReference type="EMBL" id="QED37478.1"/>
    </source>
</evidence>
<dbReference type="RefSeq" id="WP_146832681.1">
    <property type="nucleotide sequence ID" value="NZ_CP042476.1"/>
</dbReference>
<dbReference type="Proteomes" id="UP000321954">
    <property type="component" value="Chromosome"/>
</dbReference>
<dbReference type="Pfam" id="PF00881">
    <property type="entry name" value="Nitroreductase"/>
    <property type="match status" value="1"/>
</dbReference>
<name>A0A5B8YJZ1_9FLAO</name>
<evidence type="ECO:0000256" key="3">
    <source>
        <dbReference type="ARBA" id="ARBA00022630"/>
    </source>
</evidence>
<comment type="similarity">
    <text evidence="2">Belongs to the nitroreductase family.</text>
</comment>